<dbReference type="Pfam" id="PF00171">
    <property type="entry name" value="Aldedh"/>
    <property type="match status" value="2"/>
</dbReference>
<sequence length="289" mass="31804">MPIAALEIHDADLTKFYINGQYAKPVSKETYTLRNPKDDTVVADAVPIGGPEDIDSAVATAETVIQGHWRNFTAAPRSPCLRRLADVLEDKMFDVLTLDSLATGNSVSLIPSPGWTDKQKGDYFPADNDFIKPVHHEPLGTVNGILIRSGRVCVAASRVHVQRSVAEEFINVYIQRMKDAISKPGDLQDPTTALGSLAAVDSFAKAPGKKTRREPGLVVGGVRYGANGCFMGPTVFLNLNRMQILTREKSLVLSRRLRPLKMKMKLLNWPTIPISDRWPVYSGEILIVP</sequence>
<dbReference type="RefSeq" id="XP_013271380.1">
    <property type="nucleotide sequence ID" value="XM_013415926.1"/>
</dbReference>
<proteinExistence type="inferred from homology"/>
<dbReference type="SUPFAM" id="SSF53720">
    <property type="entry name" value="ALDH-like"/>
    <property type="match status" value="2"/>
</dbReference>
<evidence type="ECO:0000256" key="1">
    <source>
        <dbReference type="ARBA" id="ARBA00009986"/>
    </source>
</evidence>
<dbReference type="Proteomes" id="UP000053617">
    <property type="component" value="Unassembled WGS sequence"/>
</dbReference>
<evidence type="ECO:0000256" key="2">
    <source>
        <dbReference type="ARBA" id="ARBA00024226"/>
    </source>
</evidence>
<evidence type="ECO:0000256" key="3">
    <source>
        <dbReference type="ARBA" id="ARBA00049194"/>
    </source>
</evidence>
<comment type="similarity">
    <text evidence="1">Belongs to the aldehyde dehydrogenase family.</text>
</comment>
<dbReference type="GeneID" id="25295869"/>
<dbReference type="VEuPathDB" id="FungiDB:Z518_07798"/>
<dbReference type="AlphaFoldDB" id="A0A0D2IEJ1"/>
<dbReference type="Gene3D" id="3.40.309.10">
    <property type="entry name" value="Aldehyde Dehydrogenase, Chain A, domain 2"/>
    <property type="match status" value="1"/>
</dbReference>
<evidence type="ECO:0000259" key="4">
    <source>
        <dbReference type="Pfam" id="PF00171"/>
    </source>
</evidence>
<reference evidence="5 6" key="1">
    <citation type="submission" date="2015-01" db="EMBL/GenBank/DDBJ databases">
        <title>The Genome Sequence of Rhinocladiella mackenzie CBS 650.93.</title>
        <authorList>
            <consortium name="The Broad Institute Genomics Platform"/>
            <person name="Cuomo C."/>
            <person name="de Hoog S."/>
            <person name="Gorbushina A."/>
            <person name="Stielow B."/>
            <person name="Teixiera M."/>
            <person name="Abouelleil A."/>
            <person name="Chapman S.B."/>
            <person name="Priest M."/>
            <person name="Young S.K."/>
            <person name="Wortman J."/>
            <person name="Nusbaum C."/>
            <person name="Birren B."/>
        </authorList>
    </citation>
    <scope>NUCLEOTIDE SEQUENCE [LARGE SCALE GENOMIC DNA]</scope>
    <source>
        <strain evidence="5 6">CBS 650.93</strain>
    </source>
</reference>
<evidence type="ECO:0000313" key="5">
    <source>
        <dbReference type="EMBL" id="KIX04244.1"/>
    </source>
</evidence>
<gene>
    <name evidence="5" type="ORF">Z518_07798</name>
</gene>
<dbReference type="STRING" id="1442369.A0A0D2IEJ1"/>
<dbReference type="InterPro" id="IPR015590">
    <property type="entry name" value="Aldehyde_DH_dom"/>
</dbReference>
<dbReference type="EC" id="1.2.1.3" evidence="2"/>
<dbReference type="InterPro" id="IPR016161">
    <property type="entry name" value="Ald_DH/histidinol_DH"/>
</dbReference>
<protein>
    <recommendedName>
        <fullName evidence="2">aldehyde dehydrogenase (NAD(+))</fullName>
        <ecNumber evidence="2">1.2.1.3</ecNumber>
    </recommendedName>
</protein>
<keyword evidence="6" id="KW-1185">Reference proteome</keyword>
<dbReference type="HOGENOM" id="CLU_963622_0_0_1"/>
<name>A0A0D2IEJ1_9EURO</name>
<dbReference type="InterPro" id="IPR016163">
    <property type="entry name" value="Ald_DH_C"/>
</dbReference>
<dbReference type="OrthoDB" id="310895at2759"/>
<dbReference type="InterPro" id="IPR016162">
    <property type="entry name" value="Ald_DH_N"/>
</dbReference>
<evidence type="ECO:0000313" key="6">
    <source>
        <dbReference type="Proteomes" id="UP000053617"/>
    </source>
</evidence>
<dbReference type="Gene3D" id="3.40.605.10">
    <property type="entry name" value="Aldehyde Dehydrogenase, Chain A, domain 1"/>
    <property type="match status" value="1"/>
</dbReference>
<dbReference type="PANTHER" id="PTHR11699">
    <property type="entry name" value="ALDEHYDE DEHYDROGENASE-RELATED"/>
    <property type="match status" value="1"/>
</dbReference>
<feature type="domain" description="Aldehyde dehydrogenase" evidence="4">
    <location>
        <begin position="140"/>
        <end position="247"/>
    </location>
</feature>
<dbReference type="EMBL" id="KN847479">
    <property type="protein sequence ID" value="KIX04244.1"/>
    <property type="molecule type" value="Genomic_DNA"/>
</dbReference>
<dbReference type="GO" id="GO:0004029">
    <property type="term" value="F:aldehyde dehydrogenase (NAD+) activity"/>
    <property type="evidence" value="ECO:0007669"/>
    <property type="project" value="UniProtKB-EC"/>
</dbReference>
<accession>A0A0D2IEJ1</accession>
<organism evidence="5 6">
    <name type="scientific">Rhinocladiella mackenziei CBS 650.93</name>
    <dbReference type="NCBI Taxonomy" id="1442369"/>
    <lineage>
        <taxon>Eukaryota</taxon>
        <taxon>Fungi</taxon>
        <taxon>Dikarya</taxon>
        <taxon>Ascomycota</taxon>
        <taxon>Pezizomycotina</taxon>
        <taxon>Eurotiomycetes</taxon>
        <taxon>Chaetothyriomycetidae</taxon>
        <taxon>Chaetothyriales</taxon>
        <taxon>Herpotrichiellaceae</taxon>
        <taxon>Rhinocladiella</taxon>
    </lineage>
</organism>
<comment type="catalytic activity">
    <reaction evidence="3">
        <text>an aldehyde + NAD(+) + H2O = a carboxylate + NADH + 2 H(+)</text>
        <dbReference type="Rhea" id="RHEA:16185"/>
        <dbReference type="ChEBI" id="CHEBI:15377"/>
        <dbReference type="ChEBI" id="CHEBI:15378"/>
        <dbReference type="ChEBI" id="CHEBI:17478"/>
        <dbReference type="ChEBI" id="CHEBI:29067"/>
        <dbReference type="ChEBI" id="CHEBI:57540"/>
        <dbReference type="ChEBI" id="CHEBI:57945"/>
        <dbReference type="EC" id="1.2.1.3"/>
    </reaction>
</comment>
<feature type="domain" description="Aldehyde dehydrogenase" evidence="4">
    <location>
        <begin position="27"/>
        <end position="107"/>
    </location>
</feature>